<dbReference type="InterPro" id="IPR007146">
    <property type="entry name" value="Sas10/Utp3/C1D"/>
</dbReference>
<feature type="region of interest" description="Disordered" evidence="7">
    <location>
        <begin position="155"/>
        <end position="208"/>
    </location>
</feature>
<organism evidence="8 9">
    <name type="scientific">Verruconis gallopava</name>
    <dbReference type="NCBI Taxonomy" id="253628"/>
    <lineage>
        <taxon>Eukaryota</taxon>
        <taxon>Fungi</taxon>
        <taxon>Dikarya</taxon>
        <taxon>Ascomycota</taxon>
        <taxon>Pezizomycotina</taxon>
        <taxon>Dothideomycetes</taxon>
        <taxon>Pleosporomycetidae</taxon>
        <taxon>Venturiales</taxon>
        <taxon>Sympoventuriaceae</taxon>
        <taxon>Verruconis</taxon>
    </lineage>
</organism>
<comment type="subcellular location">
    <subcellularLocation>
        <location evidence="1 6">Nucleus</location>
    </subcellularLocation>
</comment>
<evidence type="ECO:0000256" key="4">
    <source>
        <dbReference type="ARBA" id="ARBA00022884"/>
    </source>
</evidence>
<proteinExistence type="inferred from homology"/>
<evidence type="ECO:0000256" key="1">
    <source>
        <dbReference type="ARBA" id="ARBA00004123"/>
    </source>
</evidence>
<comment type="function">
    <text evidence="6">Required for exosome-dependent processing of pre-rRNA and small nucleolar RNA (snRNA) precursors. Involved in processing of 35S pre-rRNA at the A0, A1 and A2 sites.</text>
</comment>
<keyword evidence="4 6" id="KW-0694">RNA-binding</keyword>
<comment type="similarity">
    <text evidence="2 6">Belongs to the C1D family.</text>
</comment>
<dbReference type="VEuPathDB" id="FungiDB:PV09_01813"/>
<dbReference type="HOGENOM" id="CLU_064339_2_1_1"/>
<dbReference type="AlphaFoldDB" id="A0A0D2AMC9"/>
<protein>
    <recommendedName>
        <fullName evidence="6">Exosome complex protein</fullName>
    </recommendedName>
</protein>
<keyword evidence="9" id="KW-1185">Reference proteome</keyword>
<evidence type="ECO:0000313" key="9">
    <source>
        <dbReference type="Proteomes" id="UP000053259"/>
    </source>
</evidence>
<accession>A0A0D2AMC9</accession>
<evidence type="ECO:0000256" key="6">
    <source>
        <dbReference type="RuleBase" id="RU368003"/>
    </source>
</evidence>
<dbReference type="GO" id="GO:0000178">
    <property type="term" value="C:exosome (RNase complex)"/>
    <property type="evidence" value="ECO:0007669"/>
    <property type="project" value="TreeGrafter"/>
</dbReference>
<dbReference type="GO" id="GO:0003677">
    <property type="term" value="F:DNA binding"/>
    <property type="evidence" value="ECO:0007669"/>
    <property type="project" value="TreeGrafter"/>
</dbReference>
<dbReference type="Proteomes" id="UP000053259">
    <property type="component" value="Unassembled WGS sequence"/>
</dbReference>
<keyword evidence="5 6" id="KW-0539">Nucleus</keyword>
<sequence>MDTSAASDLVDDLSANIDELTAALQPLITKPIDSTASTFALPIDKAKFYALSTYAIGSILHSYERLSAASNPQEYRSHPVMTELKRVQQYMQKIDAIENPIPVKTLDTAAAGRFVKAGLAGNDKYDAQKAGKIDGDKMAAKRKLEEMPGYYEAEIKKSKSKKKKSRRSEHSVLDVDEKDLELVKPIISQEQKSAEKKNKKATGGLTGT</sequence>
<dbReference type="PANTHER" id="PTHR15341">
    <property type="entry name" value="SUN-COR STEROID HORMONE RECEPTOR CO-REPRESSOR"/>
    <property type="match status" value="1"/>
</dbReference>
<dbReference type="GeneID" id="27309786"/>
<dbReference type="GO" id="GO:0000460">
    <property type="term" value="P:maturation of 5.8S rRNA"/>
    <property type="evidence" value="ECO:0007669"/>
    <property type="project" value="TreeGrafter"/>
</dbReference>
<feature type="compositionally biased region" description="Basic residues" evidence="7">
    <location>
        <begin position="158"/>
        <end position="167"/>
    </location>
</feature>
<dbReference type="GO" id="GO:0010468">
    <property type="term" value="P:regulation of gene expression"/>
    <property type="evidence" value="ECO:0007669"/>
    <property type="project" value="TreeGrafter"/>
</dbReference>
<dbReference type="GO" id="GO:0005730">
    <property type="term" value="C:nucleolus"/>
    <property type="evidence" value="ECO:0007669"/>
    <property type="project" value="TreeGrafter"/>
</dbReference>
<evidence type="ECO:0000256" key="7">
    <source>
        <dbReference type="SAM" id="MobiDB-lite"/>
    </source>
</evidence>
<evidence type="ECO:0000256" key="5">
    <source>
        <dbReference type="ARBA" id="ARBA00023242"/>
    </source>
</evidence>
<name>A0A0D2AMC9_9PEZI</name>
<reference evidence="8 9" key="1">
    <citation type="submission" date="2015-01" db="EMBL/GenBank/DDBJ databases">
        <title>The Genome Sequence of Ochroconis gallopava CBS43764.</title>
        <authorList>
            <consortium name="The Broad Institute Genomics Platform"/>
            <person name="Cuomo C."/>
            <person name="de Hoog S."/>
            <person name="Gorbushina A."/>
            <person name="Stielow B."/>
            <person name="Teixiera M."/>
            <person name="Abouelleil A."/>
            <person name="Chapman S.B."/>
            <person name="Priest M."/>
            <person name="Young S.K."/>
            <person name="Wortman J."/>
            <person name="Nusbaum C."/>
            <person name="Birren B."/>
        </authorList>
    </citation>
    <scope>NUCLEOTIDE SEQUENCE [LARGE SCALE GENOMIC DNA]</scope>
    <source>
        <strain evidence="8 9">CBS 43764</strain>
    </source>
</reference>
<dbReference type="Pfam" id="PF04000">
    <property type="entry name" value="Sas10_Utp3"/>
    <property type="match status" value="1"/>
</dbReference>
<keyword evidence="3 6" id="KW-0698">rRNA processing</keyword>
<dbReference type="InterPro" id="IPR011082">
    <property type="entry name" value="Exosome-assoc_fac/DNA_repair"/>
</dbReference>
<dbReference type="OrthoDB" id="1421013at2759"/>
<dbReference type="STRING" id="253628.A0A0D2AMC9"/>
<dbReference type="InParanoid" id="A0A0D2AMC9"/>
<dbReference type="GO" id="GO:0003723">
    <property type="term" value="F:RNA binding"/>
    <property type="evidence" value="ECO:0007669"/>
    <property type="project" value="UniProtKB-UniRule"/>
</dbReference>
<dbReference type="PANTHER" id="PTHR15341:SF3">
    <property type="entry name" value="NUCLEAR NUCLEIC ACID-BINDING PROTEIN C1D"/>
    <property type="match status" value="1"/>
</dbReference>
<dbReference type="EMBL" id="KN847532">
    <property type="protein sequence ID" value="KIW07903.1"/>
    <property type="molecule type" value="Genomic_DNA"/>
</dbReference>
<evidence type="ECO:0000256" key="2">
    <source>
        <dbReference type="ARBA" id="ARBA00009154"/>
    </source>
</evidence>
<gene>
    <name evidence="8" type="ORF">PV09_01813</name>
</gene>
<dbReference type="RefSeq" id="XP_016217772.1">
    <property type="nucleotide sequence ID" value="XM_016354760.1"/>
</dbReference>
<evidence type="ECO:0000313" key="8">
    <source>
        <dbReference type="EMBL" id="KIW07903.1"/>
    </source>
</evidence>
<evidence type="ECO:0000256" key="3">
    <source>
        <dbReference type="ARBA" id="ARBA00022552"/>
    </source>
</evidence>